<gene>
    <name evidence="1" type="ORF">TOPH_04656</name>
</gene>
<dbReference type="InterPro" id="IPR011051">
    <property type="entry name" value="RmlC_Cupin_sf"/>
</dbReference>
<evidence type="ECO:0000313" key="2">
    <source>
        <dbReference type="Proteomes" id="UP000036947"/>
    </source>
</evidence>
<comment type="caution">
    <text evidence="1">The sequence shown here is derived from an EMBL/GenBank/DDBJ whole genome shotgun (WGS) entry which is preliminary data.</text>
</comment>
<dbReference type="SUPFAM" id="SSF51182">
    <property type="entry name" value="RmlC-like cupins"/>
    <property type="match status" value="1"/>
</dbReference>
<dbReference type="Proteomes" id="UP000036947">
    <property type="component" value="Unassembled WGS sequence"/>
</dbReference>
<name>A0A0L0N9Z7_TOLOC</name>
<evidence type="ECO:0000313" key="1">
    <source>
        <dbReference type="EMBL" id="KND90839.1"/>
    </source>
</evidence>
<dbReference type="EMBL" id="LFRF01000011">
    <property type="protein sequence ID" value="KND90839.1"/>
    <property type="molecule type" value="Genomic_DNA"/>
</dbReference>
<organism evidence="1 2">
    <name type="scientific">Tolypocladium ophioglossoides (strain CBS 100239)</name>
    <name type="common">Snaketongue truffleclub</name>
    <name type="synonym">Elaphocordyceps ophioglossoides</name>
    <dbReference type="NCBI Taxonomy" id="1163406"/>
    <lineage>
        <taxon>Eukaryota</taxon>
        <taxon>Fungi</taxon>
        <taxon>Dikarya</taxon>
        <taxon>Ascomycota</taxon>
        <taxon>Pezizomycotina</taxon>
        <taxon>Sordariomycetes</taxon>
        <taxon>Hypocreomycetidae</taxon>
        <taxon>Hypocreales</taxon>
        <taxon>Ophiocordycipitaceae</taxon>
        <taxon>Tolypocladium</taxon>
    </lineage>
</organism>
<dbReference type="InterPro" id="IPR010424">
    <property type="entry name" value="EutQ"/>
</dbReference>
<dbReference type="Pfam" id="PF06249">
    <property type="entry name" value="EutQ"/>
    <property type="match status" value="1"/>
</dbReference>
<proteinExistence type="predicted"/>
<dbReference type="PANTHER" id="PTHR36169">
    <property type="entry name" value="ETHANOLAMINE UTILIZATION PROTEIN EUTQ"/>
    <property type="match status" value="1"/>
</dbReference>
<dbReference type="OrthoDB" id="4985585at2759"/>
<keyword evidence="2" id="KW-1185">Reference proteome</keyword>
<reference evidence="1 2" key="1">
    <citation type="journal article" date="2015" name="BMC Genomics">
        <title>The genome of the truffle-parasite Tolypocladium ophioglossoides and the evolution of antifungal peptaibiotics.</title>
        <authorList>
            <person name="Quandt C.A."/>
            <person name="Bushley K.E."/>
            <person name="Spatafora J.W."/>
        </authorList>
    </citation>
    <scope>NUCLEOTIDE SEQUENCE [LARGE SCALE GENOMIC DNA]</scope>
    <source>
        <strain evidence="1 2">CBS 100239</strain>
    </source>
</reference>
<dbReference type="AlphaFoldDB" id="A0A0L0N9Z7"/>
<sequence length="123" mass="13626">MGSTSAVAFQFHKQAQSKFDIPLLAGDNAYLGDLFSSEQTSADTPISSGLFRLKKGEPLKYTYKYDEMKIFLEGDFTITDETGQTTKAGQGDVVFFPKGATITFETSDYGLAFYVGQRKKNDF</sequence>
<dbReference type="PANTHER" id="PTHR36169:SF1">
    <property type="entry name" value="ACETATE KINASE EUTQ"/>
    <property type="match status" value="1"/>
</dbReference>
<dbReference type="InterPro" id="IPR014710">
    <property type="entry name" value="RmlC-like_jellyroll"/>
</dbReference>
<protein>
    <recommendedName>
        <fullName evidence="3">Ethanolamine utilization protein EutQ</fullName>
    </recommendedName>
</protein>
<dbReference type="CDD" id="cd02228">
    <property type="entry name" value="cupin_EutQ"/>
    <property type="match status" value="1"/>
</dbReference>
<evidence type="ECO:0008006" key="3">
    <source>
        <dbReference type="Google" id="ProtNLM"/>
    </source>
</evidence>
<accession>A0A0L0N9Z7</accession>
<dbReference type="Gene3D" id="2.60.120.10">
    <property type="entry name" value="Jelly Rolls"/>
    <property type="match status" value="1"/>
</dbReference>